<keyword evidence="4" id="KW-0408">Iron</keyword>
<name>A0ABX1TX62_9PROT</name>
<feature type="region of interest" description="Disordered" evidence="5">
    <location>
        <begin position="1"/>
        <end position="23"/>
    </location>
</feature>
<evidence type="ECO:0000259" key="6">
    <source>
        <dbReference type="Pfam" id="PF01814"/>
    </source>
</evidence>
<dbReference type="NCBIfam" id="TIGR02481">
    <property type="entry name" value="hemeryth_dom"/>
    <property type="match status" value="1"/>
</dbReference>
<dbReference type="Pfam" id="PF01814">
    <property type="entry name" value="Hemerythrin"/>
    <property type="match status" value="1"/>
</dbReference>
<dbReference type="InterPro" id="IPR050669">
    <property type="entry name" value="Hemerythrin"/>
</dbReference>
<comment type="caution">
    <text evidence="7">The sequence shown here is derived from an EMBL/GenBank/DDBJ whole genome shotgun (WGS) entry which is preliminary data.</text>
</comment>
<dbReference type="PANTHER" id="PTHR37164">
    <property type="entry name" value="BACTERIOHEMERYTHRIN"/>
    <property type="match status" value="1"/>
</dbReference>
<dbReference type="InterPro" id="IPR035938">
    <property type="entry name" value="Hemerythrin-like_sf"/>
</dbReference>
<evidence type="ECO:0000256" key="1">
    <source>
        <dbReference type="ARBA" id="ARBA00010587"/>
    </source>
</evidence>
<dbReference type="EMBL" id="SPMY01000025">
    <property type="protein sequence ID" value="NMQ27981.1"/>
    <property type="molecule type" value="Genomic_DNA"/>
</dbReference>
<dbReference type="CDD" id="cd12107">
    <property type="entry name" value="Hemerythrin"/>
    <property type="match status" value="1"/>
</dbReference>
<organism evidence="7 8">
    <name type="scientific">Candidatus Accumulibacter phosphatis</name>
    <dbReference type="NCBI Taxonomy" id="327160"/>
    <lineage>
        <taxon>Bacteria</taxon>
        <taxon>Pseudomonadati</taxon>
        <taxon>Pseudomonadota</taxon>
        <taxon>Betaproteobacteria</taxon>
        <taxon>Candidatus Accumulibacter</taxon>
    </lineage>
</organism>
<accession>A0ABX1TX62</accession>
<dbReference type="InterPro" id="IPR016131">
    <property type="entry name" value="Haemerythrin_Fe_BS"/>
</dbReference>
<dbReference type="SUPFAM" id="SSF47188">
    <property type="entry name" value="Hemerythrin-like"/>
    <property type="match status" value="1"/>
</dbReference>
<evidence type="ECO:0000313" key="7">
    <source>
        <dbReference type="EMBL" id="NMQ27981.1"/>
    </source>
</evidence>
<comment type="similarity">
    <text evidence="1">Belongs to the hemerythrin family.</text>
</comment>
<keyword evidence="2" id="KW-0561">Oxygen transport</keyword>
<dbReference type="Gene3D" id="1.20.120.50">
    <property type="entry name" value="Hemerythrin-like"/>
    <property type="match status" value="1"/>
</dbReference>
<dbReference type="PROSITE" id="PS00550">
    <property type="entry name" value="HEMERYTHRINS"/>
    <property type="match status" value="1"/>
</dbReference>
<feature type="domain" description="Hemerythrin-like" evidence="6">
    <location>
        <begin position="54"/>
        <end position="135"/>
    </location>
</feature>
<keyword evidence="8" id="KW-1185">Reference proteome</keyword>
<sequence length="186" mass="20885">MSWRTSPKSALSPDEGEGKNTMSLAPVSGLHNLSEFSLKQLVAWGDHLKVHQPQIDAQHEAIFNLALEIAHIWQDHGDLDELKALAEKLDKVLHAHFRYEEQLLAEIGYPELAAHKAEHQVMLHELQIILDRLHKSQSGSVVGEPGLAFQNYVLGLTVGHIFNSDMDYCLYARKAASDKEHVWPGK</sequence>
<gene>
    <name evidence="7" type="ORF">E4Q23_09555</name>
</gene>
<dbReference type="InterPro" id="IPR012312">
    <property type="entry name" value="Hemerythrin-like"/>
</dbReference>
<reference evidence="7 8" key="1">
    <citation type="submission" date="2019-03" db="EMBL/GenBank/DDBJ databases">
        <title>Metabolic reconstructions from genomes of highly enriched 'Candidatus Accumulibacter' and 'Candidatus Competibacter' bioreactor populations.</title>
        <authorList>
            <person name="Annavajhala M.K."/>
            <person name="Welles L."/>
            <person name="Abbas B."/>
            <person name="Sorokin D."/>
            <person name="Park H."/>
            <person name="Van Loosdrecht M."/>
            <person name="Chandran K."/>
        </authorList>
    </citation>
    <scope>NUCLEOTIDE SEQUENCE [LARGE SCALE GENOMIC DNA]</scope>
    <source>
        <strain evidence="7 8">SBR_S</strain>
    </source>
</reference>
<dbReference type="InterPro" id="IPR012827">
    <property type="entry name" value="Hemerythrin_metal-bd"/>
</dbReference>
<keyword evidence="2" id="KW-0813">Transport</keyword>
<evidence type="ECO:0000256" key="5">
    <source>
        <dbReference type="SAM" id="MobiDB-lite"/>
    </source>
</evidence>
<evidence type="ECO:0000256" key="4">
    <source>
        <dbReference type="ARBA" id="ARBA00023004"/>
    </source>
</evidence>
<dbReference type="Proteomes" id="UP000749010">
    <property type="component" value="Unassembled WGS sequence"/>
</dbReference>
<dbReference type="PANTHER" id="PTHR37164:SF1">
    <property type="entry name" value="BACTERIOHEMERYTHRIN"/>
    <property type="match status" value="1"/>
</dbReference>
<evidence type="ECO:0000256" key="2">
    <source>
        <dbReference type="ARBA" id="ARBA00022621"/>
    </source>
</evidence>
<proteinExistence type="inferred from homology"/>
<evidence type="ECO:0000313" key="8">
    <source>
        <dbReference type="Proteomes" id="UP000749010"/>
    </source>
</evidence>
<keyword evidence="3" id="KW-0479">Metal-binding</keyword>
<protein>
    <recommendedName>
        <fullName evidence="6">Hemerythrin-like domain-containing protein</fullName>
    </recommendedName>
</protein>
<evidence type="ECO:0000256" key="3">
    <source>
        <dbReference type="ARBA" id="ARBA00022723"/>
    </source>
</evidence>